<organism evidence="1 2">
    <name type="scientific">Larinioides sclopetarius</name>
    <dbReference type="NCBI Taxonomy" id="280406"/>
    <lineage>
        <taxon>Eukaryota</taxon>
        <taxon>Metazoa</taxon>
        <taxon>Ecdysozoa</taxon>
        <taxon>Arthropoda</taxon>
        <taxon>Chelicerata</taxon>
        <taxon>Arachnida</taxon>
        <taxon>Araneae</taxon>
        <taxon>Araneomorphae</taxon>
        <taxon>Entelegynae</taxon>
        <taxon>Araneoidea</taxon>
        <taxon>Araneidae</taxon>
        <taxon>Larinioides</taxon>
    </lineage>
</organism>
<gene>
    <name evidence="1" type="ORF">LARSCL_LOCUS10934</name>
</gene>
<keyword evidence="2" id="KW-1185">Reference proteome</keyword>
<reference evidence="1 2" key="1">
    <citation type="submission" date="2024-04" db="EMBL/GenBank/DDBJ databases">
        <authorList>
            <person name="Rising A."/>
            <person name="Reimegard J."/>
            <person name="Sonavane S."/>
            <person name="Akerstrom W."/>
            <person name="Nylinder S."/>
            <person name="Hedman E."/>
            <person name="Kallberg Y."/>
        </authorList>
    </citation>
    <scope>NUCLEOTIDE SEQUENCE [LARGE SCALE GENOMIC DNA]</scope>
</reference>
<proteinExistence type="predicted"/>
<sequence length="60" mass="6935">MIFHGKGFRTRDLTVSKSCMPWGYHGIPIIFRSSYKEFRQLTSLSSGYTKVLAYFIIKGI</sequence>
<name>A0AAV2AAF0_9ARAC</name>
<accession>A0AAV2AAF0</accession>
<comment type="caution">
    <text evidence="1">The sequence shown here is derived from an EMBL/GenBank/DDBJ whole genome shotgun (WGS) entry which is preliminary data.</text>
</comment>
<dbReference type="EMBL" id="CAXIEN010000131">
    <property type="protein sequence ID" value="CAL1280379.1"/>
    <property type="molecule type" value="Genomic_DNA"/>
</dbReference>
<dbReference type="AlphaFoldDB" id="A0AAV2AAF0"/>
<protein>
    <submittedName>
        <fullName evidence="1">Uncharacterized protein</fullName>
    </submittedName>
</protein>
<dbReference type="Proteomes" id="UP001497382">
    <property type="component" value="Unassembled WGS sequence"/>
</dbReference>
<evidence type="ECO:0000313" key="1">
    <source>
        <dbReference type="EMBL" id="CAL1280379.1"/>
    </source>
</evidence>
<evidence type="ECO:0000313" key="2">
    <source>
        <dbReference type="Proteomes" id="UP001497382"/>
    </source>
</evidence>